<sequence length="251" mass="25460">MKRHLALLALVGVALTACSGQPADAPPTPSHLALDRLGDEPASGNGLWLLGGGDAADEIERAVGDAGTVTYSGEFTELTPGTAGAEPSPGRTLRVEYTGRPDHYAATIETGALRAEVVAVDGRTYLRGNAAYAAHTGIAEVEQGFVCAVSGGSLVEEWAPFLHPRELVADLLEASATLTVQPPQGDAQTLDVVVGSADAPAGVMTVQRTGPPLPGAFTAGDSTGSGSFTFSAWGEQPDVAAPTDPVRACGS</sequence>
<dbReference type="PROSITE" id="PS51257">
    <property type="entry name" value="PROKAR_LIPOPROTEIN"/>
    <property type="match status" value="1"/>
</dbReference>
<name>A0ABU0R5A3_9MICO</name>
<organism evidence="2 3">
    <name type="scientific">Agromyces ramosus</name>
    <dbReference type="NCBI Taxonomy" id="33879"/>
    <lineage>
        <taxon>Bacteria</taxon>
        <taxon>Bacillati</taxon>
        <taxon>Actinomycetota</taxon>
        <taxon>Actinomycetes</taxon>
        <taxon>Micrococcales</taxon>
        <taxon>Microbacteriaceae</taxon>
        <taxon>Agromyces</taxon>
    </lineage>
</organism>
<evidence type="ECO:0000313" key="3">
    <source>
        <dbReference type="Proteomes" id="UP001239083"/>
    </source>
</evidence>
<reference evidence="2 3" key="1">
    <citation type="submission" date="2023-07" db="EMBL/GenBank/DDBJ databases">
        <title>Comparative genomics of wheat-associated soil bacteria to identify genetic determinants of phenazine resistance.</title>
        <authorList>
            <person name="Mouncey N."/>
        </authorList>
    </citation>
    <scope>NUCLEOTIDE SEQUENCE [LARGE SCALE GENOMIC DNA]</scope>
    <source>
        <strain evidence="2 3">V3I3</strain>
    </source>
</reference>
<accession>A0ABU0R5A3</accession>
<dbReference type="Proteomes" id="UP001239083">
    <property type="component" value="Unassembled WGS sequence"/>
</dbReference>
<feature type="signal peptide" evidence="1">
    <location>
        <begin position="1"/>
        <end position="25"/>
    </location>
</feature>
<keyword evidence="1" id="KW-0732">Signal</keyword>
<gene>
    <name evidence="2" type="ORF">QFZ26_000824</name>
</gene>
<dbReference type="RefSeq" id="WP_307039553.1">
    <property type="nucleotide sequence ID" value="NZ_JAUSYY010000001.1"/>
</dbReference>
<dbReference type="EMBL" id="JAUSYY010000001">
    <property type="protein sequence ID" value="MDQ0893269.1"/>
    <property type="molecule type" value="Genomic_DNA"/>
</dbReference>
<comment type="caution">
    <text evidence="2">The sequence shown here is derived from an EMBL/GenBank/DDBJ whole genome shotgun (WGS) entry which is preliminary data.</text>
</comment>
<evidence type="ECO:0000313" key="2">
    <source>
        <dbReference type="EMBL" id="MDQ0893269.1"/>
    </source>
</evidence>
<feature type="chain" id="PRO_5046117101" description="Lipoprotein" evidence="1">
    <location>
        <begin position="26"/>
        <end position="251"/>
    </location>
</feature>
<protein>
    <recommendedName>
        <fullName evidence="4">Lipoprotein</fullName>
    </recommendedName>
</protein>
<keyword evidence="3" id="KW-1185">Reference proteome</keyword>
<evidence type="ECO:0008006" key="4">
    <source>
        <dbReference type="Google" id="ProtNLM"/>
    </source>
</evidence>
<proteinExistence type="predicted"/>
<evidence type="ECO:0000256" key="1">
    <source>
        <dbReference type="SAM" id="SignalP"/>
    </source>
</evidence>